<gene>
    <name evidence="2" type="ORF">H1P_1890003</name>
</gene>
<sequence length="61" mass="6882">MKPEFNQQQTDWLAETEELDDIEASQVNGGGSPYPSTESLLLDLLNRTDKEIRNSGNRESN</sequence>
<dbReference type="EMBL" id="CAACVJ010000100">
    <property type="protein sequence ID" value="VEP13188.1"/>
    <property type="molecule type" value="Genomic_DNA"/>
</dbReference>
<feature type="compositionally biased region" description="Polar residues" evidence="1">
    <location>
        <begin position="1"/>
        <end position="11"/>
    </location>
</feature>
<keyword evidence="3" id="KW-1185">Reference proteome</keyword>
<name>A0A563VNZ3_9CYAN</name>
<feature type="compositionally biased region" description="Acidic residues" evidence="1">
    <location>
        <begin position="14"/>
        <end position="23"/>
    </location>
</feature>
<dbReference type="AlphaFoldDB" id="A0A563VNZ3"/>
<evidence type="ECO:0000313" key="2">
    <source>
        <dbReference type="EMBL" id="VEP13188.1"/>
    </source>
</evidence>
<reference evidence="2 3" key="1">
    <citation type="submission" date="2019-01" db="EMBL/GenBank/DDBJ databases">
        <authorList>
            <person name="Brito A."/>
        </authorList>
    </citation>
    <scope>NUCLEOTIDE SEQUENCE [LARGE SCALE GENOMIC DNA]</scope>
    <source>
        <strain evidence="2">1</strain>
    </source>
</reference>
<protein>
    <submittedName>
        <fullName evidence="2">Uncharacterized protein</fullName>
    </submittedName>
</protein>
<feature type="region of interest" description="Disordered" evidence="1">
    <location>
        <begin position="1"/>
        <end position="40"/>
    </location>
</feature>
<accession>A0A563VNZ3</accession>
<dbReference type="RefSeq" id="WP_144871456.1">
    <property type="nucleotide sequence ID" value="NZ_LR213939.1"/>
</dbReference>
<dbReference type="Proteomes" id="UP000320055">
    <property type="component" value="Unassembled WGS sequence"/>
</dbReference>
<organism evidence="2 3">
    <name type="scientific">Hyella patelloides LEGE 07179</name>
    <dbReference type="NCBI Taxonomy" id="945734"/>
    <lineage>
        <taxon>Bacteria</taxon>
        <taxon>Bacillati</taxon>
        <taxon>Cyanobacteriota</taxon>
        <taxon>Cyanophyceae</taxon>
        <taxon>Pleurocapsales</taxon>
        <taxon>Hyellaceae</taxon>
        <taxon>Hyella</taxon>
    </lineage>
</organism>
<proteinExistence type="predicted"/>
<evidence type="ECO:0000256" key="1">
    <source>
        <dbReference type="SAM" id="MobiDB-lite"/>
    </source>
</evidence>
<evidence type="ECO:0000313" key="3">
    <source>
        <dbReference type="Proteomes" id="UP000320055"/>
    </source>
</evidence>